<feature type="compositionally biased region" description="Low complexity" evidence="1">
    <location>
        <begin position="18"/>
        <end position="36"/>
    </location>
</feature>
<evidence type="ECO:0000256" key="1">
    <source>
        <dbReference type="SAM" id="MobiDB-lite"/>
    </source>
</evidence>
<feature type="region of interest" description="Disordered" evidence="1">
    <location>
        <begin position="1"/>
        <end position="62"/>
    </location>
</feature>
<comment type="caution">
    <text evidence="2">The sequence shown here is derived from an EMBL/GenBank/DDBJ whole genome shotgun (WGS) entry which is preliminary data.</text>
</comment>
<proteinExistence type="predicted"/>
<feature type="non-terminal residue" evidence="2">
    <location>
        <position position="1"/>
    </location>
</feature>
<dbReference type="AlphaFoldDB" id="A0AAW5L4T8"/>
<gene>
    <name evidence="2" type="ORF">NPM19_32465</name>
</gene>
<accession>A0AAW5L4T8</accession>
<dbReference type="Proteomes" id="UP001204643">
    <property type="component" value="Unassembled WGS sequence"/>
</dbReference>
<sequence>KKQAAASRNSGGGGGSRGTSSSGSSSSSSPSVSSKSALNDYTRDQINWGSNPNNAPYAYGQKKEKVKKAPSYVESLLMGKPWESSSLLKQFGPKGFW</sequence>
<evidence type="ECO:0000313" key="3">
    <source>
        <dbReference type="Proteomes" id="UP001204643"/>
    </source>
</evidence>
<name>A0AAW5L4T8_BACCE</name>
<reference evidence="2" key="1">
    <citation type="submission" date="2022-07" db="EMBL/GenBank/DDBJ databases">
        <title>Identification and characterization of Bacillus thuringiensis and other Bacillus cereus group isolates from spinach by whole genome sequencing.</title>
        <authorList>
            <person name="Zao X."/>
            <person name="Zervas A."/>
            <person name="Hendriks M."/>
            <person name="Rajkovic A."/>
            <person name="Van Overbeek L."/>
            <person name="Hendriksen N.B."/>
            <person name="Uyttendaele M."/>
        </authorList>
    </citation>
    <scope>NUCLEOTIDE SEQUENCE</scope>
    <source>
        <strain evidence="2">781001F-1</strain>
    </source>
</reference>
<organism evidence="2 3">
    <name type="scientific">Bacillus cereus</name>
    <dbReference type="NCBI Taxonomy" id="1396"/>
    <lineage>
        <taxon>Bacteria</taxon>
        <taxon>Bacillati</taxon>
        <taxon>Bacillota</taxon>
        <taxon>Bacilli</taxon>
        <taxon>Bacillales</taxon>
        <taxon>Bacillaceae</taxon>
        <taxon>Bacillus</taxon>
        <taxon>Bacillus cereus group</taxon>
    </lineage>
</organism>
<feature type="compositionally biased region" description="Polar residues" evidence="1">
    <location>
        <begin position="44"/>
        <end position="54"/>
    </location>
</feature>
<protein>
    <submittedName>
        <fullName evidence="2">Uncharacterized protein</fullName>
    </submittedName>
</protein>
<evidence type="ECO:0000313" key="2">
    <source>
        <dbReference type="EMBL" id="MCQ6289261.1"/>
    </source>
</evidence>
<dbReference type="EMBL" id="JANHEB010000215">
    <property type="protein sequence ID" value="MCQ6289261.1"/>
    <property type="molecule type" value="Genomic_DNA"/>
</dbReference>